<dbReference type="GO" id="GO:0016020">
    <property type="term" value="C:membrane"/>
    <property type="evidence" value="ECO:0007669"/>
    <property type="project" value="InterPro"/>
</dbReference>
<evidence type="ECO:0000256" key="5">
    <source>
        <dbReference type="SAM" id="Phobius"/>
    </source>
</evidence>
<keyword evidence="5" id="KW-0472">Membrane</keyword>
<dbReference type="SUPFAM" id="SSF52540">
    <property type="entry name" value="P-loop containing nucleoside triphosphate hydrolases"/>
    <property type="match status" value="1"/>
</dbReference>
<reference evidence="8" key="1">
    <citation type="submission" date="2025-08" db="UniProtKB">
        <authorList>
            <consortium name="RefSeq"/>
        </authorList>
    </citation>
    <scope>IDENTIFICATION</scope>
</reference>
<dbReference type="PANTHER" id="PTHR32341:SF10">
    <property type="entry name" value="INTERFERON-INDUCIBLE GTPASE 5"/>
    <property type="match status" value="1"/>
</dbReference>
<dbReference type="RefSeq" id="XP_030641236.1">
    <property type="nucleotide sequence ID" value="XM_030785376.1"/>
</dbReference>
<keyword evidence="4" id="KW-0342">GTP-binding</keyword>
<name>A0A6J2WCZ1_CHACN</name>
<keyword evidence="5" id="KW-1133">Transmembrane helix</keyword>
<dbReference type="InParanoid" id="A0A6J2WCZ1"/>
<comment type="similarity">
    <text evidence="1">Belongs to the TRAFAC class dynamin-like GTPase superfamily. IRG family.</text>
</comment>
<dbReference type="AlphaFoldDB" id="A0A6J2WCZ1"/>
<keyword evidence="5" id="KW-0812">Transmembrane</keyword>
<evidence type="ECO:0000256" key="1">
    <source>
        <dbReference type="ARBA" id="ARBA00005429"/>
    </source>
</evidence>
<dbReference type="OrthoDB" id="422720at2759"/>
<keyword evidence="7" id="KW-1185">Reference proteome</keyword>
<sequence length="380" mass="42008">MAQQDPDITAAIQSSGELTLEGAAAKAKEELDKLMHVTLDIAVTGESGAGKSSFVNAIRGLSDNDDGAAPTGVTETTMEPIMYPHPTMPNVRVWDLPGIGTQNFKAKQYIKDVKFNTYDFFIIISSERFKENDIMLAKEIKKNKKKFYFVRSKIDNDVRSEMKTKGVSEQEVLLKIREDCEKNLVDFQDCKVFLISSLEINKYDFQLLEETLEKDLPATKRYALIQAWPVCSKEVFKRKVETFQKSIWALAFLSAGVAVIPIPGMSSAFDGSVMVAFFTCCYHAFGLDDASLERLSKKTGKDLKPLRKSKFVSALKDDVSLPVRISALAAVEYVSSLIPGVGSVAAAGLSFGTTKMMLNKGLNEIVETAREIMKEAGLEC</sequence>
<dbReference type="InterPro" id="IPR027417">
    <property type="entry name" value="P-loop_NTPase"/>
</dbReference>
<dbReference type="GO" id="GO:0016787">
    <property type="term" value="F:hydrolase activity"/>
    <property type="evidence" value="ECO:0007669"/>
    <property type="project" value="UniProtKB-KW"/>
</dbReference>
<dbReference type="PANTHER" id="PTHR32341">
    <property type="entry name" value="INTERFERON-INDUCIBLE GTPASE"/>
    <property type="match status" value="1"/>
</dbReference>
<evidence type="ECO:0000256" key="4">
    <source>
        <dbReference type="ARBA" id="ARBA00023134"/>
    </source>
</evidence>
<gene>
    <name evidence="8" type="primary">LOC115821564</name>
</gene>
<dbReference type="PROSITE" id="PS51716">
    <property type="entry name" value="G_IRG"/>
    <property type="match status" value="1"/>
</dbReference>
<accession>A0A6J2WCZ1</accession>
<evidence type="ECO:0000313" key="8">
    <source>
        <dbReference type="RefSeq" id="XP_030641236.1"/>
    </source>
</evidence>
<organism evidence="7 8">
    <name type="scientific">Chanos chanos</name>
    <name type="common">Milkfish</name>
    <name type="synonym">Mugil chanos</name>
    <dbReference type="NCBI Taxonomy" id="29144"/>
    <lineage>
        <taxon>Eukaryota</taxon>
        <taxon>Metazoa</taxon>
        <taxon>Chordata</taxon>
        <taxon>Craniata</taxon>
        <taxon>Vertebrata</taxon>
        <taxon>Euteleostomi</taxon>
        <taxon>Actinopterygii</taxon>
        <taxon>Neopterygii</taxon>
        <taxon>Teleostei</taxon>
        <taxon>Ostariophysi</taxon>
        <taxon>Gonorynchiformes</taxon>
        <taxon>Chanidae</taxon>
        <taxon>Chanos</taxon>
    </lineage>
</organism>
<evidence type="ECO:0000256" key="3">
    <source>
        <dbReference type="ARBA" id="ARBA00022801"/>
    </source>
</evidence>
<feature type="transmembrane region" description="Helical" evidence="5">
    <location>
        <begin position="247"/>
        <end position="265"/>
    </location>
</feature>
<dbReference type="InterPro" id="IPR007743">
    <property type="entry name" value="Immunity-related_GTPase-like"/>
</dbReference>
<protein>
    <submittedName>
        <fullName evidence="8">Interferon-inducible GTPase 5-like</fullName>
    </submittedName>
</protein>
<dbReference type="FunFam" id="3.40.50.300:FF:000541">
    <property type="entry name" value="Immunity related GTPase M"/>
    <property type="match status" value="1"/>
</dbReference>
<dbReference type="InterPro" id="IPR030385">
    <property type="entry name" value="G_IRG_dom"/>
</dbReference>
<dbReference type="Pfam" id="PF05049">
    <property type="entry name" value="IIGP"/>
    <property type="match status" value="1"/>
</dbReference>
<keyword evidence="3" id="KW-0378">Hydrolase</keyword>
<dbReference type="Gene3D" id="3.40.50.300">
    <property type="entry name" value="P-loop containing nucleotide triphosphate hydrolases"/>
    <property type="match status" value="1"/>
</dbReference>
<dbReference type="GO" id="GO:0005525">
    <property type="term" value="F:GTP binding"/>
    <property type="evidence" value="ECO:0007669"/>
    <property type="project" value="UniProtKB-KW"/>
</dbReference>
<proteinExistence type="inferred from homology"/>
<evidence type="ECO:0000259" key="6">
    <source>
        <dbReference type="PROSITE" id="PS51716"/>
    </source>
</evidence>
<dbReference type="InterPro" id="IPR051515">
    <property type="entry name" value="IRG"/>
</dbReference>
<feature type="domain" description="IRG-type G" evidence="6">
    <location>
        <begin position="37"/>
        <end position="215"/>
    </location>
</feature>
<dbReference type="Proteomes" id="UP000504632">
    <property type="component" value="Chromosome 9"/>
</dbReference>
<keyword evidence="2" id="KW-0547">Nucleotide-binding</keyword>
<evidence type="ECO:0000313" key="7">
    <source>
        <dbReference type="Proteomes" id="UP000504632"/>
    </source>
</evidence>
<evidence type="ECO:0000256" key="2">
    <source>
        <dbReference type="ARBA" id="ARBA00022741"/>
    </source>
</evidence>
<dbReference type="GeneID" id="115821564"/>